<dbReference type="Gene3D" id="1.10.357.10">
    <property type="entry name" value="Tetracycline Repressor, domain 2"/>
    <property type="match status" value="1"/>
</dbReference>
<evidence type="ECO:0000313" key="8">
    <source>
        <dbReference type="Proteomes" id="UP000578686"/>
    </source>
</evidence>
<evidence type="ECO:0000256" key="1">
    <source>
        <dbReference type="ARBA" id="ARBA00023015"/>
    </source>
</evidence>
<dbReference type="SUPFAM" id="SSF46689">
    <property type="entry name" value="Homeodomain-like"/>
    <property type="match status" value="1"/>
</dbReference>
<evidence type="ECO:0000256" key="3">
    <source>
        <dbReference type="ARBA" id="ARBA00023163"/>
    </source>
</evidence>
<feature type="region of interest" description="Disordered" evidence="5">
    <location>
        <begin position="207"/>
        <end position="228"/>
    </location>
</feature>
<dbReference type="EMBL" id="JAAVJD010000238">
    <property type="protein sequence ID" value="NJQ08069.1"/>
    <property type="molecule type" value="Genomic_DNA"/>
</dbReference>
<evidence type="ECO:0000259" key="6">
    <source>
        <dbReference type="PROSITE" id="PS50977"/>
    </source>
</evidence>
<evidence type="ECO:0000256" key="5">
    <source>
        <dbReference type="SAM" id="MobiDB-lite"/>
    </source>
</evidence>
<reference evidence="7 8" key="1">
    <citation type="submission" date="2020-03" db="EMBL/GenBank/DDBJ databases">
        <title>Draft genome of Streptomyces sp. ventii, isolated from the Axial Seamount in the Pacific Ocean, and resequencing of the two type strains Streptomyces lonarensis strain NCL 716 and Streptomyces bohaiensis strain 11A07.</title>
        <authorList>
            <person name="Loughran R.M."/>
            <person name="Pfannmuller K.M."/>
            <person name="Wasson B.J."/>
            <person name="Deadmond M.C."/>
            <person name="Paddock B.E."/>
            <person name="Koyack M.J."/>
            <person name="Gallegos D.A."/>
            <person name="Mitchell E.A."/>
            <person name="Ushijima B."/>
            <person name="Saw J.H."/>
            <person name="Mcphail K.L."/>
            <person name="Videau P."/>
        </authorList>
    </citation>
    <scope>NUCLEOTIDE SEQUENCE [LARGE SCALE GENOMIC DNA]</scope>
    <source>
        <strain evidence="7 8">NCL716</strain>
    </source>
</reference>
<dbReference type="RefSeq" id="WP_167973599.1">
    <property type="nucleotide sequence ID" value="NZ_BHZG01000385.1"/>
</dbReference>
<dbReference type="PANTHER" id="PTHR30055">
    <property type="entry name" value="HTH-TYPE TRANSCRIPTIONAL REGULATOR RUTR"/>
    <property type="match status" value="1"/>
</dbReference>
<keyword evidence="2 4" id="KW-0238">DNA-binding</keyword>
<feature type="DNA-binding region" description="H-T-H motif" evidence="4">
    <location>
        <begin position="41"/>
        <end position="60"/>
    </location>
</feature>
<dbReference type="AlphaFoldDB" id="A0A7X6I188"/>
<dbReference type="PRINTS" id="PR00455">
    <property type="entry name" value="HTHTETR"/>
</dbReference>
<name>A0A7X6I188_9ACTN</name>
<dbReference type="GO" id="GO:0003700">
    <property type="term" value="F:DNA-binding transcription factor activity"/>
    <property type="evidence" value="ECO:0007669"/>
    <property type="project" value="TreeGrafter"/>
</dbReference>
<organism evidence="7 8">
    <name type="scientific">Streptomyces lonarensis</name>
    <dbReference type="NCBI Taxonomy" id="700599"/>
    <lineage>
        <taxon>Bacteria</taxon>
        <taxon>Bacillati</taxon>
        <taxon>Actinomycetota</taxon>
        <taxon>Actinomycetes</taxon>
        <taxon>Kitasatosporales</taxon>
        <taxon>Streptomycetaceae</taxon>
        <taxon>Streptomyces</taxon>
    </lineage>
</organism>
<feature type="domain" description="HTH tetR-type" evidence="6">
    <location>
        <begin position="18"/>
        <end position="78"/>
    </location>
</feature>
<gene>
    <name evidence="7" type="ORF">HCN56_21415</name>
</gene>
<dbReference type="InterPro" id="IPR009057">
    <property type="entry name" value="Homeodomain-like_sf"/>
</dbReference>
<keyword evidence="3" id="KW-0804">Transcription</keyword>
<keyword evidence="1" id="KW-0805">Transcription regulation</keyword>
<dbReference type="Proteomes" id="UP000578686">
    <property type="component" value="Unassembled WGS sequence"/>
</dbReference>
<keyword evidence="8" id="KW-1185">Reference proteome</keyword>
<dbReference type="GO" id="GO:0000976">
    <property type="term" value="F:transcription cis-regulatory region binding"/>
    <property type="evidence" value="ECO:0007669"/>
    <property type="project" value="TreeGrafter"/>
</dbReference>
<accession>A0A7X6I188</accession>
<evidence type="ECO:0000256" key="4">
    <source>
        <dbReference type="PROSITE-ProRule" id="PRU00335"/>
    </source>
</evidence>
<sequence length="228" mass="24736">MPDPNRVYRSKLREDNADRTRRQILDAARDLFVPRGYARVTVADIAAAAGVAVKTVYASVGTKPEILHRLIAADVADSRAEESVAAARDADDLPAALSAVAGAVRRNTERFTPSIDLLLSASAGDDRAREVWGYVLERYREALREVARHLVSARLTAPHLDTDAVADRLWLCFGLSSWRVLVGECGWGYDAAEELLTRQALSLLQDPEPLPVGSGPRSTAPPPDAAQV</sequence>
<feature type="compositionally biased region" description="Pro residues" evidence="5">
    <location>
        <begin position="219"/>
        <end position="228"/>
    </location>
</feature>
<protein>
    <submittedName>
        <fullName evidence="7">TetR/AcrR family transcriptional regulator</fullName>
    </submittedName>
</protein>
<evidence type="ECO:0000313" key="7">
    <source>
        <dbReference type="EMBL" id="NJQ08069.1"/>
    </source>
</evidence>
<dbReference type="Pfam" id="PF00440">
    <property type="entry name" value="TetR_N"/>
    <property type="match status" value="1"/>
</dbReference>
<proteinExistence type="predicted"/>
<comment type="caution">
    <text evidence="7">The sequence shown here is derived from an EMBL/GenBank/DDBJ whole genome shotgun (WGS) entry which is preliminary data.</text>
</comment>
<dbReference type="InterPro" id="IPR050109">
    <property type="entry name" value="HTH-type_TetR-like_transc_reg"/>
</dbReference>
<evidence type="ECO:0000256" key="2">
    <source>
        <dbReference type="ARBA" id="ARBA00023125"/>
    </source>
</evidence>
<dbReference type="PROSITE" id="PS50977">
    <property type="entry name" value="HTH_TETR_2"/>
    <property type="match status" value="1"/>
</dbReference>
<dbReference type="PANTHER" id="PTHR30055:SF234">
    <property type="entry name" value="HTH-TYPE TRANSCRIPTIONAL REGULATOR BETI"/>
    <property type="match status" value="1"/>
</dbReference>
<dbReference type="InterPro" id="IPR001647">
    <property type="entry name" value="HTH_TetR"/>
</dbReference>